<proteinExistence type="predicted"/>
<dbReference type="Proteomes" id="UP001213039">
    <property type="component" value="Chromosome"/>
</dbReference>
<keyword evidence="2" id="KW-1185">Reference proteome</keyword>
<organism evidence="1 2">
    <name type="scientific">Mycoplasmopsis edwardii</name>
    <dbReference type="NCBI Taxonomy" id="53558"/>
    <lineage>
        <taxon>Bacteria</taxon>
        <taxon>Bacillati</taxon>
        <taxon>Mycoplasmatota</taxon>
        <taxon>Mycoplasmoidales</taxon>
        <taxon>Metamycoplasmataceae</taxon>
        <taxon>Mycoplasmopsis</taxon>
    </lineage>
</organism>
<protein>
    <submittedName>
        <fullName evidence="1">AAA family ATPase</fullName>
    </submittedName>
</protein>
<evidence type="ECO:0000313" key="2">
    <source>
        <dbReference type="Proteomes" id="UP001213039"/>
    </source>
</evidence>
<reference evidence="1" key="1">
    <citation type="submission" date="2022-12" db="EMBL/GenBank/DDBJ databases">
        <authorList>
            <consortium name="Asia Pacific Centre for Animal Health"/>
            <person name="Klose S.M."/>
            <person name="Legione A.R."/>
            <person name="Monotti I."/>
            <person name="Bushell R."/>
            <person name="Marenda M.S."/>
            <person name="Sugiyama T."/>
            <person name="Browning G.F."/>
            <person name="Vaz P.K."/>
        </authorList>
    </citation>
    <scope>NUCLEOTIDE SEQUENCE</scope>
    <source>
        <strain evidence="1">Felid995</strain>
    </source>
</reference>
<evidence type="ECO:0000313" key="1">
    <source>
        <dbReference type="EMBL" id="WBP84021.1"/>
    </source>
</evidence>
<name>A0ACD4PHN8_9BACT</name>
<dbReference type="EMBL" id="CP114370">
    <property type="protein sequence ID" value="WBP84021.1"/>
    <property type="molecule type" value="Genomic_DNA"/>
</dbReference>
<sequence>MENLVLKEGEELIVGRAIKTLKGNNEQGWALLMVETDKKEKKIIYAVKNIPNLFTDYNFIVTKSTRQSSQKTYILVNYYSKPKEIDREMELFRYLKEVPKVGFAAIDKINKTFTFKGFFHDVHVGKLMDNDYAVFLNHTQKENIYKTYKENEEKILALIGEDDLIDEDLFFFELNKIQNIYNEITKLYPSLKDYTSHFKSNNPYKLFLLNKLPLKDVDTFALALGWSKESFERLEAFLYVTFIKLEENNSTYIYVTELLNALERELSYEVKTNILKDFLNHMVKKEELINENNYICRKEMFLKENEIALTLKDINSKDPIILNSIPSSELKYLSEKQRNAYHLFLRNNITIVTGGPGTGKSNLIKHMHDTFKENGYKYGDDFIVLTPTGRAASNLTVKNKFFARTIHSFLNIPTEDEVVLKDPEEFEKLKFLIIDEFSMVNINIFYLLLKNCSNLQKIIFVGDVDQLPAIGPGDLLHNLIKSNVFAVEYLTENFRSESSEIIEYIHLINDLGNFENEEHNKKVFEYLKNKNIKDLSFELNEFKDKIYPKFADTYANSLKQKNIEMLIYNNFQEDIANLFLEKVKIYGIENAIILCPMYRGNYGIDKINKTIQNAYNPNGQEVFKYKINEQEYSFKVNDKVIQLVNRHEQGIANGDIGYIEKIKTVIEDNKEKEVIDVRFESLGSSKIISYKKDEFKTEIKLAYAVTVHKFQGSEIECAIFVVHPDHSRMLSRKLVYTAASRAIKKLVIFSKFEEIYSKIFLKEFLSTKKIITNLEFMLKE</sequence>
<gene>
    <name evidence="1" type="ORF">Me_995_000655</name>
</gene>
<accession>A0ACD4PHN8</accession>